<reference evidence="1 2" key="1">
    <citation type="submission" date="2023-02" db="EMBL/GenBank/DDBJ databases">
        <title>LHISI_Scaffold_Assembly.</title>
        <authorList>
            <person name="Stuart O.P."/>
            <person name="Cleave R."/>
            <person name="Magrath M.J.L."/>
            <person name="Mikheyev A.S."/>
        </authorList>
    </citation>
    <scope>NUCLEOTIDE SEQUENCE [LARGE SCALE GENOMIC DNA]</scope>
    <source>
        <strain evidence="1">Daus_M_001</strain>
        <tissue evidence="1">Leg muscle</tissue>
    </source>
</reference>
<protein>
    <submittedName>
        <fullName evidence="1">Uncharacterized protein</fullName>
    </submittedName>
</protein>
<proteinExistence type="predicted"/>
<dbReference type="EMBL" id="JARBHB010000009">
    <property type="protein sequence ID" value="KAJ8875734.1"/>
    <property type="molecule type" value="Genomic_DNA"/>
</dbReference>
<evidence type="ECO:0000313" key="2">
    <source>
        <dbReference type="Proteomes" id="UP001159363"/>
    </source>
</evidence>
<name>A0ABQ9GUM3_9NEOP</name>
<organism evidence="1 2">
    <name type="scientific">Dryococelus australis</name>
    <dbReference type="NCBI Taxonomy" id="614101"/>
    <lineage>
        <taxon>Eukaryota</taxon>
        <taxon>Metazoa</taxon>
        <taxon>Ecdysozoa</taxon>
        <taxon>Arthropoda</taxon>
        <taxon>Hexapoda</taxon>
        <taxon>Insecta</taxon>
        <taxon>Pterygota</taxon>
        <taxon>Neoptera</taxon>
        <taxon>Polyneoptera</taxon>
        <taxon>Phasmatodea</taxon>
        <taxon>Verophasmatodea</taxon>
        <taxon>Anareolatae</taxon>
        <taxon>Phasmatidae</taxon>
        <taxon>Eurycanthinae</taxon>
        <taxon>Dryococelus</taxon>
    </lineage>
</organism>
<gene>
    <name evidence="1" type="ORF">PR048_023633</name>
</gene>
<comment type="caution">
    <text evidence="1">The sequence shown here is derived from an EMBL/GenBank/DDBJ whole genome shotgun (WGS) entry which is preliminary data.</text>
</comment>
<evidence type="ECO:0000313" key="1">
    <source>
        <dbReference type="EMBL" id="KAJ8875734.1"/>
    </source>
</evidence>
<sequence>MRWETYRTLPVVGGFFSECSRFSHRCIPPPDHRGSTDRATSRRCQGLYSFVVARLPRILYQRDAGSVQCEFDSSPGLDADVPQLAYALYTIFTLRPEQLDALPMSSATRLQPTHSVWLYFILPETAAERKSLPHVWWLEFAIHAAVSPLWILDYTLQVTARWCSLWRRLIATKGEPGSVPSRFTTNFRKCELCRTMPLVGGFSRGYPVSPPLNSIAAPYSTHFVLTGSTDFDVESRPNLFTHSPATRGSVYLQLTGNPAVMRFRDLMMGLPPKPDGRTDMYVYGRALSLEMKEGDPLLLCDGRRSVIAITRDRNLVDRQLFTRLVKTRESW</sequence>
<accession>A0ABQ9GUM3</accession>
<keyword evidence="2" id="KW-1185">Reference proteome</keyword>
<dbReference type="Proteomes" id="UP001159363">
    <property type="component" value="Chromosome 8"/>
</dbReference>